<keyword evidence="8" id="KW-1185">Reference proteome</keyword>
<comment type="function">
    <text evidence="5">Effector that suppresses plant defense responses during pathogen infection.</text>
</comment>
<evidence type="ECO:0000256" key="4">
    <source>
        <dbReference type="ARBA" id="ARBA00022729"/>
    </source>
</evidence>
<feature type="signal peptide" evidence="5">
    <location>
        <begin position="1"/>
        <end position="22"/>
    </location>
</feature>
<sequence>MRVSFVLFVVISLGIGSAATSAEKTSLSTTGLVNSVDPVTEGKNNRFLRRYRESEEENALDSNDDEERGPSISAQQIKDLVGGRTSAIFTAWRKAGHEQSAVRDALKRVYKNGDMTKDNYKTIARWYLDGYRR</sequence>
<dbReference type="Pfam" id="PF16810">
    <property type="entry name" value="RXLR"/>
    <property type="match status" value="1"/>
</dbReference>
<name>A0A225WUY2_9STRA</name>
<dbReference type="AlphaFoldDB" id="A0A225WUY2"/>
<evidence type="ECO:0000256" key="5">
    <source>
        <dbReference type="RuleBase" id="RU367124"/>
    </source>
</evidence>
<comment type="domain">
    <text evidence="5">The RxLR-dEER motif acts to carry the protein into the host cell cytoplasm through binding to cell surface phosphatidylinositol-3-phosphate.</text>
</comment>
<feature type="region of interest" description="Disordered" evidence="6">
    <location>
        <begin position="47"/>
        <end position="76"/>
    </location>
</feature>
<proteinExistence type="inferred from homology"/>
<evidence type="ECO:0000256" key="1">
    <source>
        <dbReference type="ARBA" id="ARBA00004613"/>
    </source>
</evidence>
<dbReference type="GO" id="GO:0005576">
    <property type="term" value="C:extracellular region"/>
    <property type="evidence" value="ECO:0007669"/>
    <property type="project" value="UniProtKB-SubCell"/>
</dbReference>
<protein>
    <recommendedName>
        <fullName evidence="5">RxLR effector protein</fullName>
    </recommendedName>
</protein>
<reference evidence="8" key="1">
    <citation type="submission" date="2017-03" db="EMBL/GenBank/DDBJ databases">
        <title>Phytopthora megakarya and P. palmivora, two closely related causual agents of cacao black pod achieved similar genome size and gene model numbers by different mechanisms.</title>
        <authorList>
            <person name="Ali S."/>
            <person name="Shao J."/>
            <person name="Larry D.J."/>
            <person name="Kronmiller B."/>
            <person name="Shen D."/>
            <person name="Strem M.D."/>
            <person name="Melnick R.L."/>
            <person name="Guiltinan M.J."/>
            <person name="Tyler B.M."/>
            <person name="Meinhardt L.W."/>
            <person name="Bailey B.A."/>
        </authorList>
    </citation>
    <scope>NUCLEOTIDE SEQUENCE [LARGE SCALE GENOMIC DNA]</scope>
    <source>
        <strain evidence="8">zdho120</strain>
    </source>
</reference>
<accession>A0A225WUY2</accession>
<evidence type="ECO:0000256" key="6">
    <source>
        <dbReference type="SAM" id="MobiDB-lite"/>
    </source>
</evidence>
<evidence type="ECO:0000256" key="2">
    <source>
        <dbReference type="ARBA" id="ARBA00010400"/>
    </source>
</evidence>
<keyword evidence="3 5" id="KW-0964">Secreted</keyword>
<organism evidence="7 8">
    <name type="scientific">Phytophthora megakarya</name>
    <dbReference type="NCBI Taxonomy" id="4795"/>
    <lineage>
        <taxon>Eukaryota</taxon>
        <taxon>Sar</taxon>
        <taxon>Stramenopiles</taxon>
        <taxon>Oomycota</taxon>
        <taxon>Peronosporomycetes</taxon>
        <taxon>Peronosporales</taxon>
        <taxon>Peronosporaceae</taxon>
        <taxon>Phytophthora</taxon>
    </lineage>
</organism>
<dbReference type="EMBL" id="NBNE01000223">
    <property type="protein sequence ID" value="OWZ21456.1"/>
    <property type="molecule type" value="Genomic_DNA"/>
</dbReference>
<comment type="caution">
    <text evidence="7">The sequence shown here is derived from an EMBL/GenBank/DDBJ whole genome shotgun (WGS) entry which is preliminary data.</text>
</comment>
<evidence type="ECO:0000256" key="3">
    <source>
        <dbReference type="ARBA" id="ARBA00022525"/>
    </source>
</evidence>
<feature type="compositionally biased region" description="Acidic residues" evidence="6">
    <location>
        <begin position="54"/>
        <end position="67"/>
    </location>
</feature>
<comment type="similarity">
    <text evidence="2 5">Belongs to the RxLR effector family.</text>
</comment>
<comment type="subcellular location">
    <subcellularLocation>
        <location evidence="1 5">Secreted</location>
    </subcellularLocation>
</comment>
<evidence type="ECO:0000313" key="8">
    <source>
        <dbReference type="Proteomes" id="UP000198211"/>
    </source>
</evidence>
<feature type="chain" id="PRO_5028509281" description="RxLR effector protein" evidence="5">
    <location>
        <begin position="23"/>
        <end position="133"/>
    </location>
</feature>
<dbReference type="Proteomes" id="UP000198211">
    <property type="component" value="Unassembled WGS sequence"/>
</dbReference>
<dbReference type="InterPro" id="IPR031825">
    <property type="entry name" value="RXLR"/>
</dbReference>
<evidence type="ECO:0000313" key="7">
    <source>
        <dbReference type="EMBL" id="OWZ21456.1"/>
    </source>
</evidence>
<gene>
    <name evidence="7" type="ORF">PHMEG_0003993</name>
</gene>
<keyword evidence="4 5" id="KW-0732">Signal</keyword>